<keyword evidence="5" id="KW-0653">Protein transport</keyword>
<keyword evidence="7" id="KW-0472">Membrane</keyword>
<feature type="domain" description="Conserved oligomeric Golgi complex subunit 3 N-terminal" evidence="10">
    <location>
        <begin position="86"/>
        <end position="231"/>
    </location>
</feature>
<evidence type="ECO:0000256" key="3">
    <source>
        <dbReference type="ARBA" id="ARBA00020976"/>
    </source>
</evidence>
<dbReference type="Proteomes" id="UP001161438">
    <property type="component" value="Chromosome 5"/>
</dbReference>
<accession>A0AA35NFC7</accession>
<evidence type="ECO:0000256" key="8">
    <source>
        <dbReference type="ARBA" id="ARBA00031339"/>
    </source>
</evidence>
<evidence type="ECO:0000256" key="6">
    <source>
        <dbReference type="ARBA" id="ARBA00023034"/>
    </source>
</evidence>
<keyword evidence="4" id="KW-0813">Transport</keyword>
<dbReference type="GeneID" id="80917838"/>
<dbReference type="PANTHER" id="PTHR13302:SF8">
    <property type="entry name" value="CONSERVED OLIGOMERIC GOLGI COMPLEX SUBUNIT 3"/>
    <property type="match status" value="1"/>
</dbReference>
<evidence type="ECO:0000313" key="13">
    <source>
        <dbReference type="Proteomes" id="UP001161438"/>
    </source>
</evidence>
<dbReference type="RefSeq" id="XP_056081742.1">
    <property type="nucleotide sequence ID" value="XM_056222007.1"/>
</dbReference>
<dbReference type="AlphaFoldDB" id="A0AA35NFC7"/>
<dbReference type="Pfam" id="PF04136">
    <property type="entry name" value="COG3_N"/>
    <property type="match status" value="1"/>
</dbReference>
<evidence type="ECO:0000256" key="9">
    <source>
        <dbReference type="SAM" id="MobiDB-lite"/>
    </source>
</evidence>
<name>A0AA35NFC7_SACMI</name>
<dbReference type="GO" id="GO:0005801">
    <property type="term" value="C:cis-Golgi network"/>
    <property type="evidence" value="ECO:0007669"/>
    <property type="project" value="InterPro"/>
</dbReference>
<feature type="region of interest" description="Disordered" evidence="9">
    <location>
        <begin position="465"/>
        <end position="484"/>
    </location>
</feature>
<feature type="domain" description="Conserved oligomeric Golgi complex subunit 3 C-terminal" evidence="11">
    <location>
        <begin position="255"/>
        <end position="625"/>
    </location>
</feature>
<comment type="similarity">
    <text evidence="2">Belongs to the COG3 family.</text>
</comment>
<feature type="compositionally biased region" description="Polar residues" evidence="9">
    <location>
        <begin position="470"/>
        <end position="484"/>
    </location>
</feature>
<protein>
    <recommendedName>
        <fullName evidence="3">Conserved oligomeric Golgi complex subunit 3</fullName>
    </recommendedName>
    <alternativeName>
        <fullName evidence="8">Component of oligomeric Golgi complex 3</fullName>
    </alternativeName>
</protein>
<dbReference type="Pfam" id="PF20671">
    <property type="entry name" value="COG3_C"/>
    <property type="match status" value="1"/>
</dbReference>
<evidence type="ECO:0000256" key="5">
    <source>
        <dbReference type="ARBA" id="ARBA00022927"/>
    </source>
</evidence>
<evidence type="ECO:0000256" key="2">
    <source>
        <dbReference type="ARBA" id="ARBA00009936"/>
    </source>
</evidence>
<keyword evidence="6" id="KW-0333">Golgi apparatus</keyword>
<dbReference type="GO" id="GO:0006891">
    <property type="term" value="P:intra-Golgi vesicle-mediated transport"/>
    <property type="evidence" value="ECO:0007669"/>
    <property type="project" value="TreeGrafter"/>
</dbReference>
<reference evidence="12" key="1">
    <citation type="submission" date="2022-10" db="EMBL/GenBank/DDBJ databases">
        <authorList>
            <person name="Byrne P K."/>
        </authorList>
    </citation>
    <scope>NUCLEOTIDE SEQUENCE</scope>
    <source>
        <strain evidence="12">IFO1815</strain>
    </source>
</reference>
<evidence type="ECO:0000259" key="10">
    <source>
        <dbReference type="Pfam" id="PF04136"/>
    </source>
</evidence>
<dbReference type="PANTHER" id="PTHR13302">
    <property type="entry name" value="CONSERVED OLIGOMERIC GOLGI COMPLEX COMPONENT 3"/>
    <property type="match status" value="1"/>
</dbReference>
<dbReference type="InterPro" id="IPR048320">
    <property type="entry name" value="COG3_N"/>
</dbReference>
<evidence type="ECO:0000256" key="7">
    <source>
        <dbReference type="ARBA" id="ARBA00023136"/>
    </source>
</evidence>
<dbReference type="GO" id="GO:0006914">
    <property type="term" value="P:autophagy"/>
    <property type="evidence" value="ECO:0007669"/>
    <property type="project" value="TreeGrafter"/>
</dbReference>
<evidence type="ECO:0000256" key="4">
    <source>
        <dbReference type="ARBA" id="ARBA00022448"/>
    </source>
</evidence>
<evidence type="ECO:0000259" key="11">
    <source>
        <dbReference type="Pfam" id="PF20671"/>
    </source>
</evidence>
<organism evidence="12 13">
    <name type="scientific">Saccharomyces mikatae IFO 1815</name>
    <dbReference type="NCBI Taxonomy" id="226126"/>
    <lineage>
        <taxon>Eukaryota</taxon>
        <taxon>Fungi</taxon>
        <taxon>Dikarya</taxon>
        <taxon>Ascomycota</taxon>
        <taxon>Saccharomycotina</taxon>
        <taxon>Saccharomycetes</taxon>
        <taxon>Saccharomycetales</taxon>
        <taxon>Saccharomycetaceae</taxon>
        <taxon>Saccharomyces</taxon>
    </lineage>
</organism>
<dbReference type="InterPro" id="IPR048685">
    <property type="entry name" value="COG3_C"/>
</dbReference>
<keyword evidence="13" id="KW-1185">Reference proteome</keyword>
<sequence length="801" mass="92688">MVRSRRNSLVRDIASHPITSDAPTIVGLLDDSYLFDKLKKLSLAVESSDSLKSGDGSESGSGIYESEATSAVNMNKTDKYSYYNSYLDQLNAKICEYKVVLDQTRQVNDQLNDSIEKFKEISQETGAFIDETKTIYTEQSRLSKLTESIPRTLHYFEVLDPIMRRLNHASSPSIVKKGSFSTMLATIDESLQFLDDNGELKDAAAYRIKFKQCLIRACELISHFLHNLLKQTNQEILDKTKNKNLLVGLPSSTRDAFLYSKFSTISDTFKTQVSEIVKRSNDKAYYKYHDELNSILYECFNQYFQTRLKLLTPVIWSHIDEISVKDKDQDLVKFIQDGKTYFQQLCANEYKLFIEFFPEKECRFKINQWFLQLCEPLYDSIRIKVLKETDISTLCDSVTLFAPYYEFEEGSEEYLKQFTDIQYDKLFEPIVQKLQARLILRVQIYVQQNILSYKPTKDVFMISNRRGRPKTSTNGDNKNTVATRNGSDSLLESYLASFKNRDMLSTYSNDTNDTYTNLENSSYKFSQLQTYYPPLLKTLALLSKIYEMINSVVFDDLAHHIVHDCIISLRNAYDMVMKTSAGKSDINNLDVSLAYLKNLLMLRDSIQNFNIQYTVNETYLDFSGVEWFFKSLKENGRNVLKKTKSSSILTLARELVPKVVNNMVDARTELISELRNVIKDFTENTSLELIDNTLDIKNDEDLLAKNLKLRGNIKARLPRIYEQILNYIDDQEIVINLLDAVQELITQSYAKYYEAITELAENEKLARNKVADIMYLDVFTDFFAKEVADLLRNGRIDIETK</sequence>
<comment type="subcellular location">
    <subcellularLocation>
        <location evidence="1">Golgi apparatus membrane</location>
        <topology evidence="1">Peripheral membrane protein</topology>
    </subcellularLocation>
</comment>
<proteinExistence type="inferred from homology"/>
<gene>
    <name evidence="12" type="primary">SMKI05G2400</name>
    <name evidence="12" type="ORF">SMKI_05G2400</name>
</gene>
<evidence type="ECO:0000313" key="12">
    <source>
        <dbReference type="EMBL" id="CAI4038627.1"/>
    </source>
</evidence>
<evidence type="ECO:0000256" key="1">
    <source>
        <dbReference type="ARBA" id="ARBA00004395"/>
    </source>
</evidence>
<dbReference type="GO" id="GO:0007030">
    <property type="term" value="P:Golgi organization"/>
    <property type="evidence" value="ECO:0007669"/>
    <property type="project" value="TreeGrafter"/>
</dbReference>
<dbReference type="GO" id="GO:0017119">
    <property type="term" value="C:Golgi transport complex"/>
    <property type="evidence" value="ECO:0007669"/>
    <property type="project" value="TreeGrafter"/>
</dbReference>
<dbReference type="GO" id="GO:0032258">
    <property type="term" value="P:cytoplasm to vacuole targeting by the Cvt pathway"/>
    <property type="evidence" value="ECO:0007669"/>
    <property type="project" value="TreeGrafter"/>
</dbReference>
<dbReference type="InterPro" id="IPR007265">
    <property type="entry name" value="COG_su3"/>
</dbReference>
<dbReference type="GO" id="GO:0000139">
    <property type="term" value="C:Golgi membrane"/>
    <property type="evidence" value="ECO:0007669"/>
    <property type="project" value="UniProtKB-SubCell"/>
</dbReference>
<dbReference type="EMBL" id="OX365761">
    <property type="protein sequence ID" value="CAI4038627.1"/>
    <property type="molecule type" value="Genomic_DNA"/>
</dbReference>